<gene>
    <name evidence="2" type="ORF">HPBE_LOCUS22960</name>
</gene>
<reference evidence="2 3" key="1">
    <citation type="submission" date="2018-11" db="EMBL/GenBank/DDBJ databases">
        <authorList>
            <consortium name="Pathogen Informatics"/>
        </authorList>
    </citation>
    <scope>NUCLEOTIDE SEQUENCE [LARGE SCALE GENOMIC DNA]</scope>
</reference>
<dbReference type="Proteomes" id="UP000050761">
    <property type="component" value="Unassembled WGS sequence"/>
</dbReference>
<dbReference type="EMBL" id="UZAH01034537">
    <property type="protein sequence ID" value="VDP35682.1"/>
    <property type="molecule type" value="Genomic_DNA"/>
</dbReference>
<accession>A0A3P8CAA5</accession>
<keyword evidence="3" id="KW-1185">Reference proteome</keyword>
<dbReference type="WBParaSite" id="HPBE_0002296101-mRNA-1">
    <property type="protein sequence ID" value="HPBE_0002296101-mRNA-1"/>
    <property type="gene ID" value="HPBE_0002296101"/>
</dbReference>
<proteinExistence type="predicted"/>
<evidence type="ECO:0000313" key="2">
    <source>
        <dbReference type="EMBL" id="VDP35682.1"/>
    </source>
</evidence>
<protein>
    <submittedName>
        <fullName evidence="2 4">Uncharacterized protein</fullName>
    </submittedName>
</protein>
<dbReference type="AlphaFoldDB" id="A0A183GJV1"/>
<evidence type="ECO:0000256" key="1">
    <source>
        <dbReference type="SAM" id="MobiDB-lite"/>
    </source>
</evidence>
<feature type="compositionally biased region" description="Polar residues" evidence="1">
    <location>
        <begin position="50"/>
        <end position="66"/>
    </location>
</feature>
<organism evidence="3 4">
    <name type="scientific">Heligmosomoides polygyrus</name>
    <name type="common">Parasitic roundworm</name>
    <dbReference type="NCBI Taxonomy" id="6339"/>
    <lineage>
        <taxon>Eukaryota</taxon>
        <taxon>Metazoa</taxon>
        <taxon>Ecdysozoa</taxon>
        <taxon>Nematoda</taxon>
        <taxon>Chromadorea</taxon>
        <taxon>Rhabditida</taxon>
        <taxon>Rhabditina</taxon>
        <taxon>Rhabditomorpha</taxon>
        <taxon>Strongyloidea</taxon>
        <taxon>Heligmosomidae</taxon>
        <taxon>Heligmosomoides</taxon>
    </lineage>
</organism>
<sequence>MDGESVGKLTSIALKRPRGRPPERSVPSGPEKKASGTWSTTPGDDHLTAGVNNRWTTTRRVQPQKN</sequence>
<evidence type="ECO:0000313" key="4">
    <source>
        <dbReference type="WBParaSite" id="HPBE_0002296101-mRNA-1"/>
    </source>
</evidence>
<accession>A0A183GJV1</accession>
<reference evidence="4" key="2">
    <citation type="submission" date="2019-09" db="UniProtKB">
        <authorList>
            <consortium name="WormBaseParasite"/>
        </authorList>
    </citation>
    <scope>IDENTIFICATION</scope>
</reference>
<feature type="region of interest" description="Disordered" evidence="1">
    <location>
        <begin position="1"/>
        <end position="66"/>
    </location>
</feature>
<name>A0A183GJV1_HELPZ</name>
<evidence type="ECO:0000313" key="3">
    <source>
        <dbReference type="Proteomes" id="UP000050761"/>
    </source>
</evidence>